<keyword evidence="8 9" id="KW-0472">Membrane</keyword>
<feature type="transmembrane region" description="Helical" evidence="9">
    <location>
        <begin position="28"/>
        <end position="48"/>
    </location>
</feature>
<dbReference type="InterPro" id="IPR039421">
    <property type="entry name" value="Type_1_exporter"/>
</dbReference>
<dbReference type="InterPro" id="IPR011527">
    <property type="entry name" value="ABC1_TM_dom"/>
</dbReference>
<dbReference type="PROSITE" id="PS00211">
    <property type="entry name" value="ABC_TRANSPORTER_1"/>
    <property type="match status" value="1"/>
</dbReference>
<dbReference type="SMART" id="SM00382">
    <property type="entry name" value="AAA"/>
    <property type="match status" value="1"/>
</dbReference>
<dbReference type="AlphaFoldDB" id="A0A2A8CV36"/>
<reference evidence="12 13" key="1">
    <citation type="submission" date="2017-10" db="EMBL/GenBank/DDBJ databases">
        <title>Draft genome of Longibacter Salinarum.</title>
        <authorList>
            <person name="Goh K.M."/>
            <person name="Shamsir M.S."/>
            <person name="Lim S.W."/>
        </authorList>
    </citation>
    <scope>NUCLEOTIDE SEQUENCE [LARGE SCALE GENOMIC DNA]</scope>
    <source>
        <strain evidence="12 13">KCTC 52045</strain>
    </source>
</reference>
<dbReference type="InterPro" id="IPR003439">
    <property type="entry name" value="ABC_transporter-like_ATP-bd"/>
</dbReference>
<name>A0A2A8CV36_9BACT</name>
<evidence type="ECO:0000259" key="10">
    <source>
        <dbReference type="PROSITE" id="PS50893"/>
    </source>
</evidence>
<feature type="domain" description="ABC transmembrane type-1" evidence="11">
    <location>
        <begin position="41"/>
        <end position="314"/>
    </location>
</feature>
<evidence type="ECO:0000259" key="11">
    <source>
        <dbReference type="PROSITE" id="PS50929"/>
    </source>
</evidence>
<dbReference type="InterPro" id="IPR003593">
    <property type="entry name" value="AAA+_ATPase"/>
</dbReference>
<accession>A0A2A8CV36</accession>
<keyword evidence="13" id="KW-1185">Reference proteome</keyword>
<keyword evidence="7 9" id="KW-1133">Transmembrane helix</keyword>
<keyword evidence="3" id="KW-1003">Cell membrane</keyword>
<dbReference type="Gene3D" id="3.40.50.300">
    <property type="entry name" value="P-loop containing nucleotide triphosphate hydrolases"/>
    <property type="match status" value="1"/>
</dbReference>
<dbReference type="PANTHER" id="PTHR43394">
    <property type="entry name" value="ATP-DEPENDENT PERMEASE MDL1, MITOCHONDRIAL"/>
    <property type="match status" value="1"/>
</dbReference>
<organism evidence="12 13">
    <name type="scientific">Longibacter salinarum</name>
    <dbReference type="NCBI Taxonomy" id="1850348"/>
    <lineage>
        <taxon>Bacteria</taxon>
        <taxon>Pseudomonadati</taxon>
        <taxon>Rhodothermota</taxon>
        <taxon>Rhodothermia</taxon>
        <taxon>Rhodothermales</taxon>
        <taxon>Salisaetaceae</taxon>
        <taxon>Longibacter</taxon>
    </lineage>
</organism>
<sequence>MSIASSESPSLSSAAHHVWRLLHLIRSYWTPLLKGILLGPIVGFLGMATPYLSKLLIDEVYPSQDVGLMHVLVGGILGVTVASTAIRYLQRIYNVHFEVELRNKIRLLFFNHMQHLPTSFFNDHKVGEITSRFKDASGALITLTTLFRTSITQGIYLLLVPPFLFYLHWKLAIVAVIAIPATVAVVTIAGNRWREAWQDASEAYADLYAHNVETLSQIRMVKSLSVEHTMFERARDHMTRATETHRRSSNIGEAVQAANDGLRSFNMALFTWLGWTFILDGSLTLGSYIAFTAYVGFLYDPLKQLVDLYAKLQQSSVNLWRMFEYLDIEPEQDPTRVYENVPTPIKRRLYGKVELRDLSFGYDDEAILEEVNLVVEPGESVAVVGPSGSGKTTLLRLLSGLEQPTCGDILLDDTEMDALPLADVRRQVMPVWQELTLFEGTIRSNLTLGLDDVTDAELDRVTKLCQVYDVIQNTENGYDTAVAEWGASLSGGQRQRLVLARALLRKAPVYLLDEVTSNLDMETEAALLPAMFEALQDETVLFVTHRVESARYADRICVIEDGRVVGYGTHDQLLSTCSRYAGLCDATPLPMAA</sequence>
<evidence type="ECO:0000256" key="6">
    <source>
        <dbReference type="ARBA" id="ARBA00022840"/>
    </source>
</evidence>
<dbReference type="EMBL" id="PDEQ01000008">
    <property type="protein sequence ID" value="PEN12327.1"/>
    <property type="molecule type" value="Genomic_DNA"/>
</dbReference>
<dbReference type="GO" id="GO:0016887">
    <property type="term" value="F:ATP hydrolysis activity"/>
    <property type="evidence" value="ECO:0007669"/>
    <property type="project" value="InterPro"/>
</dbReference>
<feature type="transmembrane region" description="Helical" evidence="9">
    <location>
        <begin position="171"/>
        <end position="189"/>
    </location>
</feature>
<dbReference type="InterPro" id="IPR036640">
    <property type="entry name" value="ABC1_TM_sf"/>
</dbReference>
<dbReference type="InterPro" id="IPR017871">
    <property type="entry name" value="ABC_transporter-like_CS"/>
</dbReference>
<dbReference type="PROSITE" id="PS50929">
    <property type="entry name" value="ABC_TM1F"/>
    <property type="match status" value="1"/>
</dbReference>
<dbReference type="SUPFAM" id="SSF90123">
    <property type="entry name" value="ABC transporter transmembrane region"/>
    <property type="match status" value="1"/>
</dbReference>
<dbReference type="Pfam" id="PF00005">
    <property type="entry name" value="ABC_tran"/>
    <property type="match status" value="1"/>
</dbReference>
<evidence type="ECO:0000256" key="1">
    <source>
        <dbReference type="ARBA" id="ARBA00004651"/>
    </source>
</evidence>
<dbReference type="FunFam" id="3.40.50.300:FF:000299">
    <property type="entry name" value="ABC transporter ATP-binding protein/permease"/>
    <property type="match status" value="1"/>
</dbReference>
<proteinExistence type="predicted"/>
<evidence type="ECO:0000256" key="3">
    <source>
        <dbReference type="ARBA" id="ARBA00022475"/>
    </source>
</evidence>
<dbReference type="Pfam" id="PF00664">
    <property type="entry name" value="ABC_membrane"/>
    <property type="match status" value="1"/>
</dbReference>
<evidence type="ECO:0000313" key="13">
    <source>
        <dbReference type="Proteomes" id="UP000220102"/>
    </source>
</evidence>
<comment type="subcellular location">
    <subcellularLocation>
        <location evidence="1">Cell membrane</location>
        <topology evidence="1">Multi-pass membrane protein</topology>
    </subcellularLocation>
</comment>
<dbReference type="SUPFAM" id="SSF52540">
    <property type="entry name" value="P-loop containing nucleoside triphosphate hydrolases"/>
    <property type="match status" value="1"/>
</dbReference>
<evidence type="ECO:0000256" key="2">
    <source>
        <dbReference type="ARBA" id="ARBA00022448"/>
    </source>
</evidence>
<keyword evidence="6" id="KW-0067">ATP-binding</keyword>
<keyword evidence="4 9" id="KW-0812">Transmembrane</keyword>
<evidence type="ECO:0000256" key="9">
    <source>
        <dbReference type="SAM" id="Phobius"/>
    </source>
</evidence>
<dbReference type="PANTHER" id="PTHR43394:SF1">
    <property type="entry name" value="ATP-BINDING CASSETTE SUB-FAMILY B MEMBER 10, MITOCHONDRIAL"/>
    <property type="match status" value="1"/>
</dbReference>
<dbReference type="RefSeq" id="WP_098077630.1">
    <property type="nucleotide sequence ID" value="NZ_PDEQ01000008.1"/>
</dbReference>
<dbReference type="Proteomes" id="UP000220102">
    <property type="component" value="Unassembled WGS sequence"/>
</dbReference>
<dbReference type="InterPro" id="IPR027417">
    <property type="entry name" value="P-loop_NTPase"/>
</dbReference>
<evidence type="ECO:0000313" key="12">
    <source>
        <dbReference type="EMBL" id="PEN12327.1"/>
    </source>
</evidence>
<evidence type="ECO:0000256" key="8">
    <source>
        <dbReference type="ARBA" id="ARBA00023136"/>
    </source>
</evidence>
<keyword evidence="2" id="KW-0813">Transport</keyword>
<dbReference type="OrthoDB" id="9760358at2"/>
<feature type="transmembrane region" description="Helical" evidence="9">
    <location>
        <begin position="139"/>
        <end position="159"/>
    </location>
</feature>
<dbReference type="PROSITE" id="PS50893">
    <property type="entry name" value="ABC_TRANSPORTER_2"/>
    <property type="match status" value="1"/>
</dbReference>
<evidence type="ECO:0000256" key="4">
    <source>
        <dbReference type="ARBA" id="ARBA00022692"/>
    </source>
</evidence>
<evidence type="ECO:0008006" key="14">
    <source>
        <dbReference type="Google" id="ProtNLM"/>
    </source>
</evidence>
<comment type="caution">
    <text evidence="12">The sequence shown here is derived from an EMBL/GenBank/DDBJ whole genome shotgun (WGS) entry which is preliminary data.</text>
</comment>
<feature type="transmembrane region" description="Helical" evidence="9">
    <location>
        <begin position="68"/>
        <end position="89"/>
    </location>
</feature>
<evidence type="ECO:0000256" key="7">
    <source>
        <dbReference type="ARBA" id="ARBA00022989"/>
    </source>
</evidence>
<dbReference type="Gene3D" id="1.20.1560.10">
    <property type="entry name" value="ABC transporter type 1, transmembrane domain"/>
    <property type="match status" value="1"/>
</dbReference>
<protein>
    <recommendedName>
        <fullName evidence="14">ABC transporter ATP-binding protein</fullName>
    </recommendedName>
</protein>
<dbReference type="GO" id="GO:0005886">
    <property type="term" value="C:plasma membrane"/>
    <property type="evidence" value="ECO:0007669"/>
    <property type="project" value="UniProtKB-SubCell"/>
</dbReference>
<evidence type="ECO:0000256" key="5">
    <source>
        <dbReference type="ARBA" id="ARBA00022741"/>
    </source>
</evidence>
<feature type="transmembrane region" description="Helical" evidence="9">
    <location>
        <begin position="272"/>
        <end position="299"/>
    </location>
</feature>
<feature type="domain" description="ABC transporter" evidence="10">
    <location>
        <begin position="353"/>
        <end position="586"/>
    </location>
</feature>
<dbReference type="GO" id="GO:0015421">
    <property type="term" value="F:ABC-type oligopeptide transporter activity"/>
    <property type="evidence" value="ECO:0007669"/>
    <property type="project" value="TreeGrafter"/>
</dbReference>
<dbReference type="GO" id="GO:0005524">
    <property type="term" value="F:ATP binding"/>
    <property type="evidence" value="ECO:0007669"/>
    <property type="project" value="UniProtKB-KW"/>
</dbReference>
<keyword evidence="5" id="KW-0547">Nucleotide-binding</keyword>
<dbReference type="CDD" id="cd07346">
    <property type="entry name" value="ABC_6TM_exporters"/>
    <property type="match status" value="1"/>
</dbReference>
<gene>
    <name evidence="12" type="ORF">CRI94_15005</name>
</gene>